<sequence>MIYLINAPFLEKETHQFVMVTSIFWVFSLTFYVLAVPVQFVYRYIQIRQIKDVPKRVHASMLFVVLVCSFFLCFLYYMVFRNSELIDAETAEMLVTDPVYMNEIDSIMSTKLEGFWFHLYNTLSICFTLLSLPSFVYQV</sequence>
<organism evidence="2 3">
    <name type="scientific">Panagrellus redivivus</name>
    <name type="common">Microworm</name>
    <dbReference type="NCBI Taxonomy" id="6233"/>
    <lineage>
        <taxon>Eukaryota</taxon>
        <taxon>Metazoa</taxon>
        <taxon>Ecdysozoa</taxon>
        <taxon>Nematoda</taxon>
        <taxon>Chromadorea</taxon>
        <taxon>Rhabditida</taxon>
        <taxon>Tylenchina</taxon>
        <taxon>Panagrolaimomorpha</taxon>
        <taxon>Panagrolaimoidea</taxon>
        <taxon>Panagrolaimidae</taxon>
        <taxon>Panagrellus</taxon>
    </lineage>
</organism>
<evidence type="ECO:0000313" key="2">
    <source>
        <dbReference type="Proteomes" id="UP000492821"/>
    </source>
</evidence>
<evidence type="ECO:0000256" key="1">
    <source>
        <dbReference type="SAM" id="Phobius"/>
    </source>
</evidence>
<name>A0A7E4ZZK2_PANRE</name>
<evidence type="ECO:0000313" key="3">
    <source>
        <dbReference type="WBParaSite" id="Pan_g4924.t1"/>
    </source>
</evidence>
<proteinExistence type="predicted"/>
<dbReference type="AlphaFoldDB" id="A0A7E4ZZK2"/>
<dbReference type="Proteomes" id="UP000492821">
    <property type="component" value="Unassembled WGS sequence"/>
</dbReference>
<accession>A0A7E4ZZK2</accession>
<feature type="transmembrane region" description="Helical" evidence="1">
    <location>
        <begin position="23"/>
        <end position="45"/>
    </location>
</feature>
<feature type="transmembrane region" description="Helical" evidence="1">
    <location>
        <begin position="57"/>
        <end position="79"/>
    </location>
</feature>
<dbReference type="WBParaSite" id="Pan_g4924.t1">
    <property type="protein sequence ID" value="Pan_g4924.t1"/>
    <property type="gene ID" value="Pan_g4924"/>
</dbReference>
<keyword evidence="1" id="KW-0812">Transmembrane</keyword>
<reference evidence="2" key="1">
    <citation type="journal article" date="2013" name="Genetics">
        <title>The draft genome and transcriptome of Panagrellus redivivus are shaped by the harsh demands of a free-living lifestyle.</title>
        <authorList>
            <person name="Srinivasan J."/>
            <person name="Dillman A.R."/>
            <person name="Macchietto M.G."/>
            <person name="Heikkinen L."/>
            <person name="Lakso M."/>
            <person name="Fracchia K.M."/>
            <person name="Antoshechkin I."/>
            <person name="Mortazavi A."/>
            <person name="Wong G."/>
            <person name="Sternberg P.W."/>
        </authorList>
    </citation>
    <scope>NUCLEOTIDE SEQUENCE [LARGE SCALE GENOMIC DNA]</scope>
    <source>
        <strain evidence="2">MT8872</strain>
    </source>
</reference>
<keyword evidence="2" id="KW-1185">Reference proteome</keyword>
<reference evidence="3" key="2">
    <citation type="submission" date="2020-10" db="UniProtKB">
        <authorList>
            <consortium name="WormBaseParasite"/>
        </authorList>
    </citation>
    <scope>IDENTIFICATION</scope>
</reference>
<keyword evidence="1" id="KW-1133">Transmembrane helix</keyword>
<protein>
    <submittedName>
        <fullName evidence="3">G_PROTEIN_RECEP_F1_2 domain-containing protein</fullName>
    </submittedName>
</protein>
<feature type="transmembrane region" description="Helical" evidence="1">
    <location>
        <begin position="115"/>
        <end position="137"/>
    </location>
</feature>
<keyword evidence="1" id="KW-0472">Membrane</keyword>